<dbReference type="EMBL" id="LTBC01000016">
    <property type="protein sequence ID" value="KYH31056.1"/>
    <property type="molecule type" value="Genomic_DNA"/>
</dbReference>
<dbReference type="Proteomes" id="UP000075670">
    <property type="component" value="Unassembled WGS sequence"/>
</dbReference>
<organism evidence="2 3">
    <name type="scientific">Moorella mulderi DSM 14980</name>
    <dbReference type="NCBI Taxonomy" id="1122241"/>
    <lineage>
        <taxon>Bacteria</taxon>
        <taxon>Bacillati</taxon>
        <taxon>Bacillota</taxon>
        <taxon>Clostridia</taxon>
        <taxon>Neomoorellales</taxon>
        <taxon>Neomoorellaceae</taxon>
        <taxon>Neomoorella</taxon>
    </lineage>
</organism>
<accession>A0A151ATT0</accession>
<dbReference type="PANTHER" id="PTHR33408:SF2">
    <property type="entry name" value="TRANSPOSASE DDE DOMAIN-CONTAINING PROTEIN"/>
    <property type="match status" value="1"/>
</dbReference>
<dbReference type="AlphaFoldDB" id="A0A151ATT0"/>
<comment type="caution">
    <text evidence="2">The sequence shown here is derived from an EMBL/GenBank/DDBJ whole genome shotgun (WGS) entry which is preliminary data.</text>
</comment>
<sequence>MRKKFIDYNPEQLLLLPPSLKDWLPPEHPAHFIDEVVGQLDLSPIIGDYSELRGNPPYNPYMMVKVLFCGYWRGIRSSRKIERALYEDIGFRFLSANQQPNFWTIAAFRRRHHEAVGEIFQQTIQLAQKVGLVKLDHVAVDGTKIKANASKHSSMSYGYMVKEEEKLRQEIEQYGLTP</sequence>
<proteinExistence type="predicted"/>
<feature type="domain" description="Transposase InsH N-terminal" evidence="1">
    <location>
        <begin position="19"/>
        <end position="111"/>
    </location>
</feature>
<dbReference type="PATRIC" id="fig|1122241.3.peg.2903"/>
<evidence type="ECO:0000313" key="2">
    <source>
        <dbReference type="EMBL" id="KYH31056.1"/>
    </source>
</evidence>
<dbReference type="InterPro" id="IPR008490">
    <property type="entry name" value="Transposase_InsH_N"/>
</dbReference>
<gene>
    <name evidence="2" type="ORF">MOMUL_27310</name>
</gene>
<keyword evidence="3" id="KW-1185">Reference proteome</keyword>
<evidence type="ECO:0000313" key="3">
    <source>
        <dbReference type="Proteomes" id="UP000075670"/>
    </source>
</evidence>
<reference evidence="2 3" key="1">
    <citation type="submission" date="2016-02" db="EMBL/GenBank/DDBJ databases">
        <title>Genome sequence of Moorella mulderi DSM 14980.</title>
        <authorList>
            <person name="Poehlein A."/>
            <person name="Daniel R."/>
        </authorList>
    </citation>
    <scope>NUCLEOTIDE SEQUENCE [LARGE SCALE GENOMIC DNA]</scope>
    <source>
        <strain evidence="2 3">DSM 14980</strain>
    </source>
</reference>
<evidence type="ECO:0000259" key="1">
    <source>
        <dbReference type="Pfam" id="PF05598"/>
    </source>
</evidence>
<protein>
    <recommendedName>
        <fullName evidence="1">Transposase InsH N-terminal domain-containing protein</fullName>
    </recommendedName>
</protein>
<name>A0A151ATT0_9FIRM</name>
<dbReference type="OrthoDB" id="9789070at2"/>
<dbReference type="PANTHER" id="PTHR33408">
    <property type="entry name" value="TRANSPOSASE"/>
    <property type="match status" value="1"/>
</dbReference>
<dbReference type="Pfam" id="PF05598">
    <property type="entry name" value="DUF772"/>
    <property type="match status" value="1"/>
</dbReference>